<evidence type="ECO:0000313" key="3">
    <source>
        <dbReference type="EMBL" id="ETP34403.1"/>
    </source>
</evidence>
<dbReference type="GO" id="GO:0008270">
    <property type="term" value="F:zinc ion binding"/>
    <property type="evidence" value="ECO:0007669"/>
    <property type="project" value="UniProtKB-KW"/>
</dbReference>
<dbReference type="Pfam" id="PF21056">
    <property type="entry name" value="ZSWIM1-3_RNaseH-like"/>
    <property type="match status" value="1"/>
</dbReference>
<organism evidence="3 4">
    <name type="scientific">Phytophthora nicotianae P10297</name>
    <dbReference type="NCBI Taxonomy" id="1317064"/>
    <lineage>
        <taxon>Eukaryota</taxon>
        <taxon>Sar</taxon>
        <taxon>Stramenopiles</taxon>
        <taxon>Oomycota</taxon>
        <taxon>Peronosporomycetes</taxon>
        <taxon>Peronosporales</taxon>
        <taxon>Peronosporaceae</taxon>
        <taxon>Phytophthora</taxon>
    </lineage>
</organism>
<evidence type="ECO:0000256" key="1">
    <source>
        <dbReference type="PROSITE-ProRule" id="PRU00325"/>
    </source>
</evidence>
<name>W2YIC6_PHYNI</name>
<keyword evidence="1" id="KW-0862">Zinc</keyword>
<dbReference type="InterPro" id="IPR048324">
    <property type="entry name" value="ZSWIM1-3_RNaseH-like"/>
</dbReference>
<dbReference type="PROSITE" id="PS50966">
    <property type="entry name" value="ZF_SWIM"/>
    <property type="match status" value="1"/>
</dbReference>
<sequence>MWRASTTSPRSVTVSLLDIYFSSGRSAQASSSSVGVDSSGRDQEEVRVTAPRFEQWYDTWDSFRASLVEYQMRTSQLYRIRTTVKATTRNQIIKTKKKWSEDELIPETFGDYYKKIFCARTAGIKARGEKAIDLDINHEAQAARLFYQENLRELPVQQKVTDPDVLDLVEELIKVGDKPKKILKYLQETTGKRIILRDVHNLVQRIKAKCRGSGTVEDRLEAVLRKFCSNRENTATVLIDDAKRTQTITIQTRQMKSHAGFDSGTNASKYKLFSFVIDAVFGHGQYVQHAPIENESHASMSKAVYEGRNAVNVDGVEDAVDLMVKAQDDKEYDRGLRYMYYLLDGFGEKGELPEPKHPLLVYFMRNWDACKDMWAVYERGHVAHLGSHTNNRLESAWGDLKQILRPEMELDECVETLILLQSTGELEYTSQFHVVGSRHYRGADDVLLRSASLVSPHAFNLVQWEYELFKGGGLSYQGRWLQDIILQLTSQTTEKEYVVNVATYTCSCFFMRTMLLPCHHTIFVRSKLKKNTNIFGLGGSDA</sequence>
<proteinExistence type="predicted"/>
<gene>
    <name evidence="3" type="ORF">F442_17322</name>
</gene>
<dbReference type="PANTHER" id="PTHR31569">
    <property type="entry name" value="SWIM-TYPE DOMAIN-CONTAINING PROTEIN"/>
    <property type="match status" value="1"/>
</dbReference>
<dbReference type="PANTHER" id="PTHR31569:SF4">
    <property type="entry name" value="SWIM-TYPE DOMAIN-CONTAINING PROTEIN"/>
    <property type="match status" value="1"/>
</dbReference>
<dbReference type="AlphaFoldDB" id="W2YIC6"/>
<dbReference type="Proteomes" id="UP000018948">
    <property type="component" value="Unassembled WGS sequence"/>
</dbReference>
<reference evidence="3 4" key="1">
    <citation type="submission" date="2013-11" db="EMBL/GenBank/DDBJ databases">
        <title>The Genome Sequence of Phytophthora parasitica P10297.</title>
        <authorList>
            <consortium name="The Broad Institute Genomics Platform"/>
            <person name="Russ C."/>
            <person name="Tyler B."/>
            <person name="Panabieres F."/>
            <person name="Shan W."/>
            <person name="Tripathy S."/>
            <person name="Grunwald N."/>
            <person name="Machado M."/>
            <person name="Johnson C.S."/>
            <person name="Walker B."/>
            <person name="Young S.K."/>
            <person name="Zeng Q."/>
            <person name="Gargeya S."/>
            <person name="Fitzgerald M."/>
            <person name="Haas B."/>
            <person name="Abouelleil A."/>
            <person name="Allen A.W."/>
            <person name="Alvarado L."/>
            <person name="Arachchi H.M."/>
            <person name="Berlin A.M."/>
            <person name="Chapman S.B."/>
            <person name="Gainer-Dewar J."/>
            <person name="Goldberg J."/>
            <person name="Griggs A."/>
            <person name="Gujja S."/>
            <person name="Hansen M."/>
            <person name="Howarth C."/>
            <person name="Imamovic A."/>
            <person name="Ireland A."/>
            <person name="Larimer J."/>
            <person name="McCowan C."/>
            <person name="Murphy C."/>
            <person name="Pearson M."/>
            <person name="Poon T.W."/>
            <person name="Priest M."/>
            <person name="Roberts A."/>
            <person name="Saif S."/>
            <person name="Shea T."/>
            <person name="Sisk P."/>
            <person name="Sykes S."/>
            <person name="Wortman J."/>
            <person name="Nusbaum C."/>
            <person name="Birren B."/>
        </authorList>
    </citation>
    <scope>NUCLEOTIDE SEQUENCE [LARGE SCALE GENOMIC DNA]</scope>
    <source>
        <strain evidence="3 4">P10297</strain>
    </source>
</reference>
<dbReference type="EMBL" id="ANIY01003640">
    <property type="protein sequence ID" value="ETP34403.1"/>
    <property type="molecule type" value="Genomic_DNA"/>
</dbReference>
<evidence type="ECO:0000313" key="4">
    <source>
        <dbReference type="Proteomes" id="UP000018948"/>
    </source>
</evidence>
<dbReference type="InterPro" id="IPR007527">
    <property type="entry name" value="Znf_SWIM"/>
</dbReference>
<dbReference type="OrthoDB" id="123348at2759"/>
<keyword evidence="1" id="KW-0479">Metal-binding</keyword>
<comment type="caution">
    <text evidence="3">The sequence shown here is derived from an EMBL/GenBank/DDBJ whole genome shotgun (WGS) entry which is preliminary data.</text>
</comment>
<accession>W2YIC6</accession>
<protein>
    <recommendedName>
        <fullName evidence="2">SWIM-type domain-containing protein</fullName>
    </recommendedName>
</protein>
<evidence type="ECO:0000259" key="2">
    <source>
        <dbReference type="PROSITE" id="PS50966"/>
    </source>
</evidence>
<feature type="domain" description="SWIM-type" evidence="2">
    <location>
        <begin position="497"/>
        <end position="529"/>
    </location>
</feature>
<keyword evidence="1" id="KW-0863">Zinc-finger</keyword>
<dbReference type="InterPro" id="IPR052579">
    <property type="entry name" value="Zinc_finger_SWIM"/>
</dbReference>